<dbReference type="Proteomes" id="UP000055024">
    <property type="component" value="Unassembled WGS sequence"/>
</dbReference>
<organism evidence="1 2">
    <name type="scientific">Trichinella zimbabwensis</name>
    <dbReference type="NCBI Taxonomy" id="268475"/>
    <lineage>
        <taxon>Eukaryota</taxon>
        <taxon>Metazoa</taxon>
        <taxon>Ecdysozoa</taxon>
        <taxon>Nematoda</taxon>
        <taxon>Enoplea</taxon>
        <taxon>Dorylaimia</taxon>
        <taxon>Trichinellida</taxon>
        <taxon>Trichinellidae</taxon>
        <taxon>Trichinella</taxon>
    </lineage>
</organism>
<comment type="caution">
    <text evidence="1">The sequence shown here is derived from an EMBL/GenBank/DDBJ whole genome shotgun (WGS) entry which is preliminary data.</text>
</comment>
<dbReference type="AlphaFoldDB" id="A0A0V1I8D1"/>
<name>A0A0V1I8D1_9BILA</name>
<dbReference type="EMBL" id="JYDP01000001">
    <property type="protein sequence ID" value="KRZ19117.1"/>
    <property type="molecule type" value="Genomic_DNA"/>
</dbReference>
<reference evidence="1 2" key="1">
    <citation type="submission" date="2015-01" db="EMBL/GenBank/DDBJ databases">
        <title>Evolution of Trichinella species and genotypes.</title>
        <authorList>
            <person name="Korhonen P.K."/>
            <person name="Edoardo P."/>
            <person name="Giuseppe L.R."/>
            <person name="Gasser R.B."/>
        </authorList>
    </citation>
    <scope>NUCLEOTIDE SEQUENCE [LARGE SCALE GENOMIC DNA]</scope>
    <source>
        <strain evidence="1">ISS1029</strain>
    </source>
</reference>
<dbReference type="OrthoDB" id="10466763at2759"/>
<gene>
    <name evidence="1" type="ORF">T11_6986</name>
</gene>
<accession>A0A0V1I8D1</accession>
<evidence type="ECO:0000313" key="1">
    <source>
        <dbReference type="EMBL" id="KRZ19117.1"/>
    </source>
</evidence>
<evidence type="ECO:0000313" key="2">
    <source>
        <dbReference type="Proteomes" id="UP000055024"/>
    </source>
</evidence>
<protein>
    <submittedName>
        <fullName evidence="1">Uncharacterized protein</fullName>
    </submittedName>
</protein>
<proteinExistence type="predicted"/>
<keyword evidence="2" id="KW-1185">Reference proteome</keyword>
<sequence>MFDLAKQHVCDYAPQKHLKFYFQTDDISCEEKNSAILLSICGLATYTSLQFYKRQQFYNESVTNFTASENCNFDSVLHDMFRSRNQRQDIIAKTTLRTDVDLTPTPSVPLWRRKSGEDRVGVYLCSSPMVRCSFDACTRDCAHLLVKMCNLYLMCRNKDLQNQKYLVAGKVFVLNPQFRNSNGEFELPRKSKYSLLT</sequence>